<proteinExistence type="predicted"/>
<dbReference type="Proteomes" id="UP000053091">
    <property type="component" value="Unassembled WGS sequence"/>
</dbReference>
<evidence type="ECO:0000313" key="2">
    <source>
        <dbReference type="Proteomes" id="UP000053091"/>
    </source>
</evidence>
<keyword evidence="2" id="KW-1185">Reference proteome</keyword>
<dbReference type="STRING" id="1678841.TBC1_12251"/>
<dbReference type="AlphaFoldDB" id="A0A0S7C0J0"/>
<dbReference type="OrthoDB" id="1467611at2"/>
<organism evidence="1">
    <name type="scientific">Lentimicrobium saccharophilum</name>
    <dbReference type="NCBI Taxonomy" id="1678841"/>
    <lineage>
        <taxon>Bacteria</taxon>
        <taxon>Pseudomonadati</taxon>
        <taxon>Bacteroidota</taxon>
        <taxon>Bacteroidia</taxon>
        <taxon>Bacteroidales</taxon>
        <taxon>Lentimicrobiaceae</taxon>
        <taxon>Lentimicrobium</taxon>
    </lineage>
</organism>
<protein>
    <submittedName>
        <fullName evidence="1">Uncharacterized protein</fullName>
    </submittedName>
</protein>
<dbReference type="PROSITE" id="PS51257">
    <property type="entry name" value="PROKAR_LIPOPROTEIN"/>
    <property type="match status" value="1"/>
</dbReference>
<name>A0A0S7C0J0_9BACT</name>
<accession>A0A0S7C0J0</accession>
<dbReference type="EMBL" id="DF968183">
    <property type="protein sequence ID" value="GAP44443.1"/>
    <property type="molecule type" value="Genomic_DNA"/>
</dbReference>
<sequence length="283" mass="30275">MRQFIRYIPFFFLLFMAFVLLSCSGKDKNDEPLPDNSGPSFEALEIFLANRAAYLVFSEPVYQGGTIRQPLTAESFSIVLQGGTAVLDSVKVTSATGDSVVIINLHIHGLVSGEETLTIRPAGAEAIVNARAVPMDSAAVIAATLQDPGIIGSWISTGENLSVLFGQFGFDSVKIVYGHDGKYTYTSVTTGGMKNVLTGTYVQEKVPGNAIRKIRMNQLSPVTATIEGIFQLENGEPVRMIYETAQTEPAVAGLTPPTPEAGFGSTGLTGSDNTQVYVRVLPE</sequence>
<gene>
    <name evidence="1" type="ORF">TBC1_12251</name>
</gene>
<dbReference type="RefSeq" id="WP_062043753.1">
    <property type="nucleotide sequence ID" value="NZ_DF968183.1"/>
</dbReference>
<reference evidence="1" key="1">
    <citation type="journal article" date="2015" name="Genome Announc.">
        <title>Draft Genome Sequence of Bacteroidales Strain TBC1, a Novel Isolate from a Methanogenic Wastewater Treatment System.</title>
        <authorList>
            <person name="Tourlousse D.M."/>
            <person name="Matsuura N."/>
            <person name="Sun L."/>
            <person name="Toyonaga M."/>
            <person name="Kuroda K."/>
            <person name="Ohashi A."/>
            <person name="Cruz R."/>
            <person name="Yamaguchi T."/>
            <person name="Sekiguchi Y."/>
        </authorList>
    </citation>
    <scope>NUCLEOTIDE SEQUENCE [LARGE SCALE GENOMIC DNA]</scope>
    <source>
        <strain evidence="1">TBC1</strain>
    </source>
</reference>
<evidence type="ECO:0000313" key="1">
    <source>
        <dbReference type="EMBL" id="GAP44443.1"/>
    </source>
</evidence>